<dbReference type="GO" id="GO:0005737">
    <property type="term" value="C:cytoplasm"/>
    <property type="evidence" value="ECO:0007669"/>
    <property type="project" value="InterPro"/>
</dbReference>
<dbReference type="EMBL" id="SWMU01000001">
    <property type="protein sequence ID" value="TKS56984.1"/>
    <property type="molecule type" value="Genomic_DNA"/>
</dbReference>
<comment type="similarity">
    <text evidence="1">Belongs to the transferase hexapeptide repeat family.</text>
</comment>
<evidence type="ECO:0000256" key="3">
    <source>
        <dbReference type="ARBA" id="ARBA00022737"/>
    </source>
</evidence>
<evidence type="ECO:0000313" key="6">
    <source>
        <dbReference type="Proteomes" id="UP000306552"/>
    </source>
</evidence>
<dbReference type="PANTHER" id="PTHR42811">
    <property type="entry name" value="SERINE ACETYLTRANSFERASE"/>
    <property type="match status" value="1"/>
</dbReference>
<accession>A0A4U5TU13</accession>
<evidence type="ECO:0000313" key="5">
    <source>
        <dbReference type="EMBL" id="TKS56984.1"/>
    </source>
</evidence>
<dbReference type="Proteomes" id="UP000306552">
    <property type="component" value="Unassembled WGS sequence"/>
</dbReference>
<name>A0A4U5TU13_9FLAO</name>
<dbReference type="Gene3D" id="2.160.10.10">
    <property type="entry name" value="Hexapeptide repeat proteins"/>
    <property type="match status" value="1"/>
</dbReference>
<dbReference type="InterPro" id="IPR001451">
    <property type="entry name" value="Hexapep"/>
</dbReference>
<dbReference type="InterPro" id="IPR011004">
    <property type="entry name" value="Trimer_LpxA-like_sf"/>
</dbReference>
<dbReference type="GO" id="GO:0009001">
    <property type="term" value="F:serine O-acetyltransferase activity"/>
    <property type="evidence" value="ECO:0007669"/>
    <property type="project" value="InterPro"/>
</dbReference>
<dbReference type="InterPro" id="IPR045304">
    <property type="entry name" value="LbH_SAT"/>
</dbReference>
<dbReference type="AlphaFoldDB" id="A0A4U5TU13"/>
<sequence length="146" mass="15702">MKPIILFRFSHFLFKHSIPFLPKIITIVIRFLYACYLPASLKAGKGLKLGYGGLGIVIHNRCIIGDNCHIDQNVTLGGTSKKYEVPVIGNNVYIGAGAKVIGPVIIGDNVVIGANAVVVKDIPSKSLVVGVPGRIIKTEIKMSDYA</sequence>
<dbReference type="RefSeq" id="WP_138930688.1">
    <property type="nucleotide sequence ID" value="NZ_SWMU01000001.1"/>
</dbReference>
<evidence type="ECO:0000256" key="4">
    <source>
        <dbReference type="ARBA" id="ARBA00023315"/>
    </source>
</evidence>
<comment type="caution">
    <text evidence="5">The sequence shown here is derived from an EMBL/GenBank/DDBJ whole genome shotgun (WGS) entry which is preliminary data.</text>
</comment>
<dbReference type="CDD" id="cd03354">
    <property type="entry name" value="LbH_SAT"/>
    <property type="match status" value="1"/>
</dbReference>
<protein>
    <submittedName>
        <fullName evidence="5">Serine acetyltransferase</fullName>
    </submittedName>
</protein>
<dbReference type="InterPro" id="IPR005881">
    <property type="entry name" value="Ser_O-AcTrfase"/>
</dbReference>
<gene>
    <name evidence="5" type="ORF">FCN74_00750</name>
</gene>
<keyword evidence="2 5" id="KW-0808">Transferase</keyword>
<evidence type="ECO:0000256" key="2">
    <source>
        <dbReference type="ARBA" id="ARBA00022679"/>
    </source>
</evidence>
<keyword evidence="6" id="KW-1185">Reference proteome</keyword>
<keyword evidence="4" id="KW-0012">Acyltransferase</keyword>
<dbReference type="PROSITE" id="PS00101">
    <property type="entry name" value="HEXAPEP_TRANSFERASES"/>
    <property type="match status" value="1"/>
</dbReference>
<organism evidence="5 6">
    <name type="scientific">Mesohalobacter halotolerans</name>
    <dbReference type="NCBI Taxonomy" id="1883405"/>
    <lineage>
        <taxon>Bacteria</taxon>
        <taxon>Pseudomonadati</taxon>
        <taxon>Bacteroidota</taxon>
        <taxon>Flavobacteriia</taxon>
        <taxon>Flavobacteriales</taxon>
        <taxon>Flavobacteriaceae</taxon>
        <taxon>Mesohalobacter</taxon>
    </lineage>
</organism>
<dbReference type="Pfam" id="PF00132">
    <property type="entry name" value="Hexapep"/>
    <property type="match status" value="1"/>
</dbReference>
<dbReference type="InterPro" id="IPR018357">
    <property type="entry name" value="Hexapep_transf_CS"/>
</dbReference>
<dbReference type="OrthoDB" id="9814490at2"/>
<reference evidence="5 6" key="1">
    <citation type="submission" date="2019-04" db="EMBL/GenBank/DDBJ databases">
        <title>Psychroflexus halotolerans sp. nov., isolated from a marine solar saltern.</title>
        <authorList>
            <person name="Feng X."/>
        </authorList>
    </citation>
    <scope>NUCLEOTIDE SEQUENCE [LARGE SCALE GENOMIC DNA]</scope>
    <source>
        <strain evidence="5 6">WDS2C27</strain>
    </source>
</reference>
<dbReference type="PIRSF" id="PIRSF000441">
    <property type="entry name" value="CysE"/>
    <property type="match status" value="1"/>
</dbReference>
<keyword evidence="3" id="KW-0677">Repeat</keyword>
<dbReference type="GO" id="GO:0006535">
    <property type="term" value="P:cysteine biosynthetic process from serine"/>
    <property type="evidence" value="ECO:0007669"/>
    <property type="project" value="InterPro"/>
</dbReference>
<dbReference type="SUPFAM" id="SSF51161">
    <property type="entry name" value="Trimeric LpxA-like enzymes"/>
    <property type="match status" value="1"/>
</dbReference>
<evidence type="ECO:0000256" key="1">
    <source>
        <dbReference type="ARBA" id="ARBA00007274"/>
    </source>
</evidence>
<proteinExistence type="inferred from homology"/>